<dbReference type="EMBL" id="JACHHZ010000005">
    <property type="protein sequence ID" value="MBB6095444.1"/>
    <property type="molecule type" value="Genomic_DNA"/>
</dbReference>
<reference evidence="3 4" key="1">
    <citation type="submission" date="2020-08" db="EMBL/GenBank/DDBJ databases">
        <title>Genomic Encyclopedia of Type Strains, Phase IV (KMG-IV): sequencing the most valuable type-strain genomes for metagenomic binning, comparative biology and taxonomic classification.</title>
        <authorList>
            <person name="Goeker M."/>
        </authorList>
    </citation>
    <scope>NUCLEOTIDE SEQUENCE [LARGE SCALE GENOMIC DNA]</scope>
    <source>
        <strain evidence="3 4">DSM 26723</strain>
    </source>
</reference>
<feature type="transmembrane region" description="Helical" evidence="2">
    <location>
        <begin position="413"/>
        <end position="434"/>
    </location>
</feature>
<feature type="transmembrane region" description="Helical" evidence="2">
    <location>
        <begin position="275"/>
        <end position="295"/>
    </location>
</feature>
<dbReference type="GO" id="GO:0005886">
    <property type="term" value="C:plasma membrane"/>
    <property type="evidence" value="ECO:0007669"/>
    <property type="project" value="TreeGrafter"/>
</dbReference>
<dbReference type="GO" id="GO:0006814">
    <property type="term" value="P:sodium ion transport"/>
    <property type="evidence" value="ECO:0007669"/>
    <property type="project" value="InterPro"/>
</dbReference>
<dbReference type="InterPro" id="IPR036259">
    <property type="entry name" value="MFS_trans_sf"/>
</dbReference>
<evidence type="ECO:0000313" key="4">
    <source>
        <dbReference type="Proteomes" id="UP000588068"/>
    </source>
</evidence>
<keyword evidence="2" id="KW-0472">Membrane</keyword>
<comment type="similarity">
    <text evidence="1">Belongs to the sodium:galactoside symporter (TC 2.A.2) family.</text>
</comment>
<dbReference type="NCBIfam" id="TIGR00792">
    <property type="entry name" value="gph"/>
    <property type="match status" value="1"/>
</dbReference>
<feature type="transmembrane region" description="Helical" evidence="2">
    <location>
        <begin position="236"/>
        <end position="255"/>
    </location>
</feature>
<evidence type="ECO:0000313" key="3">
    <source>
        <dbReference type="EMBL" id="MBB6095444.1"/>
    </source>
</evidence>
<comment type="caution">
    <text evidence="3">The sequence shown here is derived from an EMBL/GenBank/DDBJ whole genome shotgun (WGS) entry which is preliminary data.</text>
</comment>
<dbReference type="AlphaFoldDB" id="A0A841HS17"/>
<dbReference type="RefSeq" id="WP_184334814.1">
    <property type="nucleotide sequence ID" value="NZ_JACHHZ010000005.1"/>
</dbReference>
<dbReference type="PANTHER" id="PTHR11328:SF24">
    <property type="entry name" value="MAJOR FACILITATOR SUPERFAMILY (MFS) PROFILE DOMAIN-CONTAINING PROTEIN"/>
    <property type="match status" value="1"/>
</dbReference>
<feature type="transmembrane region" description="Helical" evidence="2">
    <location>
        <begin position="369"/>
        <end position="393"/>
    </location>
</feature>
<keyword evidence="2" id="KW-1133">Transmembrane helix</keyword>
<protein>
    <submittedName>
        <fullName evidence="3">GPH family glycoside/pentoside/hexuronide:cation symporter</fullName>
    </submittedName>
</protein>
<organism evidence="3 4">
    <name type="scientific">Povalibacter uvarum</name>
    <dbReference type="NCBI Taxonomy" id="732238"/>
    <lineage>
        <taxon>Bacteria</taxon>
        <taxon>Pseudomonadati</taxon>
        <taxon>Pseudomonadota</taxon>
        <taxon>Gammaproteobacteria</taxon>
        <taxon>Steroidobacterales</taxon>
        <taxon>Steroidobacteraceae</taxon>
        <taxon>Povalibacter</taxon>
    </lineage>
</organism>
<evidence type="ECO:0000256" key="2">
    <source>
        <dbReference type="SAM" id="Phobius"/>
    </source>
</evidence>
<dbReference type="Proteomes" id="UP000588068">
    <property type="component" value="Unassembled WGS sequence"/>
</dbReference>
<dbReference type="CDD" id="cd17332">
    <property type="entry name" value="MFS_MelB_like"/>
    <property type="match status" value="1"/>
</dbReference>
<dbReference type="Gene3D" id="1.20.1250.20">
    <property type="entry name" value="MFS general substrate transporter like domains"/>
    <property type="match status" value="2"/>
</dbReference>
<feature type="transmembrane region" description="Helical" evidence="2">
    <location>
        <begin position="161"/>
        <end position="182"/>
    </location>
</feature>
<feature type="transmembrane region" description="Helical" evidence="2">
    <location>
        <begin position="327"/>
        <end position="348"/>
    </location>
</feature>
<accession>A0A841HS17</accession>
<feature type="transmembrane region" description="Helical" evidence="2">
    <location>
        <begin position="118"/>
        <end position="140"/>
    </location>
</feature>
<dbReference type="Pfam" id="PF13347">
    <property type="entry name" value="MFS_2"/>
    <property type="match status" value="1"/>
</dbReference>
<feature type="transmembrane region" description="Helical" evidence="2">
    <location>
        <begin position="52"/>
        <end position="71"/>
    </location>
</feature>
<feature type="transmembrane region" description="Helical" evidence="2">
    <location>
        <begin position="22"/>
        <end position="46"/>
    </location>
</feature>
<gene>
    <name evidence="3" type="ORF">HNQ60_004334</name>
</gene>
<feature type="transmembrane region" description="Helical" evidence="2">
    <location>
        <begin position="302"/>
        <end position="321"/>
    </location>
</feature>
<name>A0A841HS17_9GAMM</name>
<feature type="transmembrane region" description="Helical" evidence="2">
    <location>
        <begin position="92"/>
        <end position="112"/>
    </location>
</feature>
<sequence>MSAVEAVFAQARAAPTARGARLGYAAGCFGTDVFWQGTSFFLLFYYTDVLGISSTTAGLVFAAAMIWDGITDPIMGLIANRTQSRLGRYRPYILFGAVPLAASYVVMFAQPFAAAGLIVYTLLAQMLFRTAYTVVSIPYGALSASMTSDAAERSRLATFKVLGGAVAALFVALATQPFIALFPTAEEGWFALSILLGACSCLALYATYRTASEKADTVELQQPPVRRQLEALWRNPSFIIVIAAIMLSSIASVISSKVTVYYFTYYLSKPDLAGIGLAIQVVAVMACTPLWAWVARRYSKRIAWLAGAAIAIVGQGVFYAYAGTDSIIVMSLVAVIWIGGSAVPVIFWSMAPDTVEVGEWRTGARSEGAAFGIVSLGQKVALGIGIGLTGILLDVIRYVPGAQQSAVTLEGMHAMMTLPGLVAAAASGAVMWFYRLDGTLHARLVKALQWRAKKRR</sequence>
<proteinExistence type="inferred from homology"/>
<dbReference type="SUPFAM" id="SSF103473">
    <property type="entry name" value="MFS general substrate transporter"/>
    <property type="match status" value="1"/>
</dbReference>
<dbReference type="GO" id="GO:0015293">
    <property type="term" value="F:symporter activity"/>
    <property type="evidence" value="ECO:0007669"/>
    <property type="project" value="InterPro"/>
</dbReference>
<dbReference type="InterPro" id="IPR039672">
    <property type="entry name" value="MFS_2"/>
</dbReference>
<feature type="transmembrane region" description="Helical" evidence="2">
    <location>
        <begin position="188"/>
        <end position="208"/>
    </location>
</feature>
<keyword evidence="2" id="KW-0812">Transmembrane</keyword>
<dbReference type="GO" id="GO:0008643">
    <property type="term" value="P:carbohydrate transport"/>
    <property type="evidence" value="ECO:0007669"/>
    <property type="project" value="InterPro"/>
</dbReference>
<keyword evidence="4" id="KW-1185">Reference proteome</keyword>
<evidence type="ECO:0000256" key="1">
    <source>
        <dbReference type="ARBA" id="ARBA00009617"/>
    </source>
</evidence>
<dbReference type="PANTHER" id="PTHR11328">
    <property type="entry name" value="MAJOR FACILITATOR SUPERFAMILY DOMAIN-CONTAINING PROTEIN"/>
    <property type="match status" value="1"/>
</dbReference>
<dbReference type="InterPro" id="IPR001927">
    <property type="entry name" value="Na/Gal_symport"/>
</dbReference>